<organism evidence="1 2">
    <name type="scientific">Ostreobium quekettii</name>
    <dbReference type="NCBI Taxonomy" id="121088"/>
    <lineage>
        <taxon>Eukaryota</taxon>
        <taxon>Viridiplantae</taxon>
        <taxon>Chlorophyta</taxon>
        <taxon>core chlorophytes</taxon>
        <taxon>Ulvophyceae</taxon>
        <taxon>TCBD clade</taxon>
        <taxon>Bryopsidales</taxon>
        <taxon>Ostreobineae</taxon>
        <taxon>Ostreobiaceae</taxon>
        <taxon>Ostreobium</taxon>
    </lineage>
</organism>
<accession>A0A8S1JDS4</accession>
<gene>
    <name evidence="1" type="ORF">OSTQU699_LOCUS9711</name>
</gene>
<name>A0A8S1JDS4_9CHLO</name>
<proteinExistence type="predicted"/>
<keyword evidence="2" id="KW-1185">Reference proteome</keyword>
<feature type="non-terminal residue" evidence="1">
    <location>
        <position position="1"/>
    </location>
</feature>
<sequence length="188" mass="19813">SATSGLEQLKSIVQARLDELKILVQKPSATPMEVVQKATSMSAEQGEKIMGRVEAMTAEVAGLRKQVDILHGALTEGLNQIGKLTTNSEKLKGAVSNVQGLVIKVRDAVLARGGTEDMKKAEQSIAPRTKALKVAENSTLPTFPSPDGSRGGVDGIQADIQATTCENGIDSEAGPPVDMMCARLRSCQ</sequence>
<comment type="caution">
    <text evidence="1">The sequence shown here is derived from an EMBL/GenBank/DDBJ whole genome shotgun (WGS) entry which is preliminary data.</text>
</comment>
<dbReference type="Proteomes" id="UP000708148">
    <property type="component" value="Unassembled WGS sequence"/>
</dbReference>
<reference evidence="1" key="1">
    <citation type="submission" date="2020-12" db="EMBL/GenBank/DDBJ databases">
        <authorList>
            <person name="Iha C."/>
        </authorList>
    </citation>
    <scope>NUCLEOTIDE SEQUENCE</scope>
</reference>
<evidence type="ECO:0000313" key="1">
    <source>
        <dbReference type="EMBL" id="CAD7704356.1"/>
    </source>
</evidence>
<evidence type="ECO:0000313" key="2">
    <source>
        <dbReference type="Proteomes" id="UP000708148"/>
    </source>
</evidence>
<protein>
    <submittedName>
        <fullName evidence="1">Uncharacterized protein</fullName>
    </submittedName>
</protein>
<dbReference type="EMBL" id="CAJHUC010002777">
    <property type="protein sequence ID" value="CAD7704356.1"/>
    <property type="molecule type" value="Genomic_DNA"/>
</dbReference>
<dbReference type="AlphaFoldDB" id="A0A8S1JDS4"/>